<dbReference type="OrthoDB" id="28408at10239"/>
<reference evidence="2 3" key="1">
    <citation type="submission" date="2015-11" db="EMBL/GenBank/DDBJ databases">
        <authorList>
            <person name="Terry K."/>
            <person name="Dunbar D."/>
            <person name="Bradley K.W."/>
            <person name="Asai D.J."/>
            <person name="Bowman C.A."/>
            <person name="Russell D.A."/>
            <person name="Pope W.H."/>
            <person name="Jacobs-Sera D."/>
            <person name="Hendrix R.W."/>
            <person name="Hatfull G.F."/>
        </authorList>
    </citation>
    <scope>NUCLEOTIDE SEQUENCE [LARGE SCALE GENOMIC DNA]</scope>
</reference>
<dbReference type="KEGG" id="vg:40093166"/>
<accession>A0A0U4K0F5</accession>
<keyword evidence="3" id="KW-1185">Reference proteome</keyword>
<evidence type="ECO:0000313" key="2">
    <source>
        <dbReference type="EMBL" id="ALY09938.1"/>
    </source>
</evidence>
<name>A0A0U4K0F5_9CAUD</name>
<feature type="region of interest" description="Disordered" evidence="1">
    <location>
        <begin position="140"/>
        <end position="165"/>
    </location>
</feature>
<evidence type="ECO:0000256" key="1">
    <source>
        <dbReference type="SAM" id="MobiDB-lite"/>
    </source>
</evidence>
<gene>
    <name evidence="2" type="primary">94</name>
    <name evidence="2" type="ORF">PRINCESSTRINA_94</name>
</gene>
<proteinExistence type="predicted"/>
<protein>
    <submittedName>
        <fullName evidence="2">Uncharacterized protein</fullName>
    </submittedName>
</protein>
<organism evidence="2 3">
    <name type="scientific">Arthrobacter phage PrincessTrina</name>
    <dbReference type="NCBI Taxonomy" id="1772328"/>
    <lineage>
        <taxon>Viruses</taxon>
        <taxon>Duplodnaviria</taxon>
        <taxon>Heunggongvirae</taxon>
        <taxon>Uroviricota</taxon>
        <taxon>Caudoviricetes</taxon>
        <taxon>Klausavirus</taxon>
        <taxon>Klausavirus princesstrina</taxon>
    </lineage>
</organism>
<sequence length="199" mass="21493">MSKPLVQYATFTNENRELAIDAKAPKGVRLKIRSPKTGSTLGVFQVPHRDLPAMMFELTGGAAAEQELADAQEIVEAFQSGENSPQGVAMLTRRLLLALHINATNVIAAEALGEAPGPAEEPGGCQGCRDFAESYENATHPHETMQDPDYNPDATPVEDPEPLSPEDVRQALTEALQENESLRTRLMAVAAVLDPTTQF</sequence>
<dbReference type="GeneID" id="40093166"/>
<dbReference type="Proteomes" id="UP000229287">
    <property type="component" value="Segment"/>
</dbReference>
<dbReference type="RefSeq" id="YP_009616668.1">
    <property type="nucleotide sequence ID" value="NC_042053.1"/>
</dbReference>
<dbReference type="EMBL" id="KU160660">
    <property type="protein sequence ID" value="ALY09938.1"/>
    <property type="molecule type" value="Genomic_DNA"/>
</dbReference>
<evidence type="ECO:0000313" key="3">
    <source>
        <dbReference type="Proteomes" id="UP000229287"/>
    </source>
</evidence>